<name>A0A2M8Q655_9CHLR</name>
<protein>
    <submittedName>
        <fullName evidence="6">Uncharacterized protein</fullName>
    </submittedName>
</protein>
<dbReference type="InterPro" id="IPR059100">
    <property type="entry name" value="TSP3_bac"/>
</dbReference>
<dbReference type="Pfam" id="PF18884">
    <property type="entry name" value="TSP3_bac"/>
    <property type="match status" value="2"/>
</dbReference>
<keyword evidence="4" id="KW-0106">Calcium</keyword>
<dbReference type="Gene3D" id="4.10.1080.10">
    <property type="entry name" value="TSP type-3 repeat"/>
    <property type="match status" value="1"/>
</dbReference>
<proteinExistence type="predicted"/>
<feature type="non-terminal residue" evidence="6">
    <location>
        <position position="1"/>
    </location>
</feature>
<comment type="caution">
    <text evidence="6">The sequence shown here is derived from an EMBL/GenBank/DDBJ whole genome shotgun (WGS) entry which is preliminary data.</text>
</comment>
<evidence type="ECO:0000256" key="3">
    <source>
        <dbReference type="ARBA" id="ARBA00022729"/>
    </source>
</evidence>
<reference evidence="6 7" key="1">
    <citation type="submission" date="2017-11" db="EMBL/GenBank/DDBJ databases">
        <title>Evolution of Phototrophy in the Chloroflexi Phylum Driven by Horizontal Gene Transfer.</title>
        <authorList>
            <person name="Ward L.M."/>
            <person name="Hemp J."/>
            <person name="Shih P.M."/>
            <person name="Mcglynn S.E."/>
            <person name="Fischer W."/>
        </authorList>
    </citation>
    <scope>NUCLEOTIDE SEQUENCE [LARGE SCALE GENOMIC DNA]</scope>
    <source>
        <strain evidence="6">JP3_7</strain>
    </source>
</reference>
<evidence type="ECO:0000313" key="7">
    <source>
        <dbReference type="Proteomes" id="UP000230790"/>
    </source>
</evidence>
<organism evidence="6 7">
    <name type="scientific">Candidatus Thermofonsia Clade 3 bacterium</name>
    <dbReference type="NCBI Taxonomy" id="2364212"/>
    <lineage>
        <taxon>Bacteria</taxon>
        <taxon>Bacillati</taxon>
        <taxon>Chloroflexota</taxon>
        <taxon>Candidatus Thermofontia</taxon>
        <taxon>Candidatus Thermofonsia Clade 3</taxon>
    </lineage>
</organism>
<dbReference type="InterPro" id="IPR028974">
    <property type="entry name" value="TSP_type-3_rpt"/>
</dbReference>
<dbReference type="EMBL" id="PGTN01001254">
    <property type="protein sequence ID" value="PJF45281.1"/>
    <property type="molecule type" value="Genomic_DNA"/>
</dbReference>
<evidence type="ECO:0000256" key="2">
    <source>
        <dbReference type="ARBA" id="ARBA00022525"/>
    </source>
</evidence>
<gene>
    <name evidence="6" type="ORF">CUN48_19685</name>
</gene>
<evidence type="ECO:0000256" key="1">
    <source>
        <dbReference type="ARBA" id="ARBA00004613"/>
    </source>
</evidence>
<keyword evidence="2" id="KW-0964">Secreted</keyword>
<accession>A0A2M8Q655</accession>
<dbReference type="Proteomes" id="UP000230790">
    <property type="component" value="Unassembled WGS sequence"/>
</dbReference>
<evidence type="ECO:0000256" key="4">
    <source>
        <dbReference type="ARBA" id="ARBA00022837"/>
    </source>
</evidence>
<dbReference type="GO" id="GO:0005509">
    <property type="term" value="F:calcium ion binding"/>
    <property type="evidence" value="ECO:0007669"/>
    <property type="project" value="InterPro"/>
</dbReference>
<dbReference type="SUPFAM" id="SSF103647">
    <property type="entry name" value="TSP type-3 repeat"/>
    <property type="match status" value="1"/>
</dbReference>
<feature type="non-terminal residue" evidence="6">
    <location>
        <position position="102"/>
    </location>
</feature>
<evidence type="ECO:0000313" key="6">
    <source>
        <dbReference type="EMBL" id="PJF45281.1"/>
    </source>
</evidence>
<keyword evidence="3" id="KW-0732">Signal</keyword>
<dbReference type="AlphaFoldDB" id="A0A2M8Q655"/>
<comment type="subcellular location">
    <subcellularLocation>
        <location evidence="1">Secreted</location>
    </subcellularLocation>
</comment>
<sequence length="102" mass="11563">YDDVQRYNSRLADSVVFDVFPATLDEFVRMDWGSNIAFPPLPDADFDSLRREVDPNESSWDADGDGLSDAFELQRANEGMRFNPRLADTDGDGLSDLVEARW</sequence>
<evidence type="ECO:0000256" key="5">
    <source>
        <dbReference type="SAM" id="MobiDB-lite"/>
    </source>
</evidence>
<feature type="region of interest" description="Disordered" evidence="5">
    <location>
        <begin position="82"/>
        <end position="102"/>
    </location>
</feature>